<comment type="caution">
    <text evidence="2">The sequence shown here is derived from an EMBL/GenBank/DDBJ whole genome shotgun (WGS) entry which is preliminary data.</text>
</comment>
<keyword evidence="3" id="KW-1185">Reference proteome</keyword>
<feature type="region of interest" description="Disordered" evidence="1">
    <location>
        <begin position="1"/>
        <end position="42"/>
    </location>
</feature>
<reference evidence="3" key="1">
    <citation type="journal article" date="2019" name="Int. J. Syst. Evol. Microbiol.">
        <title>The Global Catalogue of Microorganisms (GCM) 10K type strain sequencing project: providing services to taxonomists for standard genome sequencing and annotation.</title>
        <authorList>
            <consortium name="The Broad Institute Genomics Platform"/>
            <consortium name="The Broad Institute Genome Sequencing Center for Infectious Disease"/>
            <person name="Wu L."/>
            <person name="Ma J."/>
        </authorList>
    </citation>
    <scope>NUCLEOTIDE SEQUENCE [LARGE SCALE GENOMIC DNA]</scope>
    <source>
        <strain evidence="3">JCM 4733</strain>
    </source>
</reference>
<feature type="compositionally biased region" description="Basic and acidic residues" evidence="1">
    <location>
        <begin position="18"/>
        <end position="31"/>
    </location>
</feature>
<name>A0ABQ3DAY1_9ACTN</name>
<dbReference type="Gene3D" id="3.40.710.10">
    <property type="entry name" value="DD-peptidase/beta-lactamase superfamily"/>
    <property type="match status" value="1"/>
</dbReference>
<accession>A0ABQ3DAY1</accession>
<dbReference type="InterPro" id="IPR012338">
    <property type="entry name" value="Beta-lactam/transpept-like"/>
</dbReference>
<dbReference type="EMBL" id="BMVN01000067">
    <property type="protein sequence ID" value="GHA68918.1"/>
    <property type="molecule type" value="Genomic_DNA"/>
</dbReference>
<dbReference type="Proteomes" id="UP000653644">
    <property type="component" value="Unassembled WGS sequence"/>
</dbReference>
<proteinExistence type="predicted"/>
<protein>
    <submittedName>
        <fullName evidence="2">Uncharacterized protein</fullName>
    </submittedName>
</protein>
<evidence type="ECO:0000313" key="3">
    <source>
        <dbReference type="Proteomes" id="UP000653644"/>
    </source>
</evidence>
<sequence length="67" mass="7055">MIERLGLPHTCFPGAGDESVREAHPQGHHVPEPGGPLTDVTELDPSWAWAAGQSVSTPATRTASSPR</sequence>
<evidence type="ECO:0000256" key="1">
    <source>
        <dbReference type="SAM" id="MobiDB-lite"/>
    </source>
</evidence>
<evidence type="ECO:0000313" key="2">
    <source>
        <dbReference type="EMBL" id="GHA68918.1"/>
    </source>
</evidence>
<organism evidence="2 3">
    <name type="scientific">Streptomyces canarius</name>
    <dbReference type="NCBI Taxonomy" id="285453"/>
    <lineage>
        <taxon>Bacteria</taxon>
        <taxon>Bacillati</taxon>
        <taxon>Actinomycetota</taxon>
        <taxon>Actinomycetes</taxon>
        <taxon>Kitasatosporales</taxon>
        <taxon>Streptomycetaceae</taxon>
        <taxon>Streptomyces</taxon>
    </lineage>
</organism>
<gene>
    <name evidence="2" type="ORF">GCM10010345_85660</name>
</gene>